<keyword evidence="2 3" id="KW-0378">Hydrolase</keyword>
<gene>
    <name evidence="5" type="ORF">SAMN02745148_01923</name>
</gene>
<comment type="similarity">
    <text evidence="3">Belongs to the Nudix hydrolase family.</text>
</comment>
<dbReference type="PRINTS" id="PR00502">
    <property type="entry name" value="NUDIXFAMILY"/>
</dbReference>
<dbReference type="OrthoDB" id="9791228at2"/>
<dbReference type="PROSITE" id="PS00893">
    <property type="entry name" value="NUDIX_BOX"/>
    <property type="match status" value="1"/>
</dbReference>
<dbReference type="AlphaFoldDB" id="A0A1M4Z9X4"/>
<proteinExistence type="inferred from homology"/>
<dbReference type="PROSITE" id="PS51462">
    <property type="entry name" value="NUDIX"/>
    <property type="match status" value="1"/>
</dbReference>
<dbReference type="CDD" id="cd04673">
    <property type="entry name" value="NUDIX_ADPRase"/>
    <property type="match status" value="1"/>
</dbReference>
<dbReference type="InterPro" id="IPR020084">
    <property type="entry name" value="NUDIX_hydrolase_CS"/>
</dbReference>
<dbReference type="InterPro" id="IPR020476">
    <property type="entry name" value="Nudix_hydrolase"/>
</dbReference>
<evidence type="ECO:0000256" key="1">
    <source>
        <dbReference type="ARBA" id="ARBA00001946"/>
    </source>
</evidence>
<dbReference type="PANTHER" id="PTHR43736">
    <property type="entry name" value="ADP-RIBOSE PYROPHOSPHATASE"/>
    <property type="match status" value="1"/>
</dbReference>
<dbReference type="Pfam" id="PF00293">
    <property type="entry name" value="NUDIX"/>
    <property type="match status" value="1"/>
</dbReference>
<evidence type="ECO:0000256" key="2">
    <source>
        <dbReference type="ARBA" id="ARBA00022801"/>
    </source>
</evidence>
<evidence type="ECO:0000313" key="6">
    <source>
        <dbReference type="Proteomes" id="UP000184346"/>
    </source>
</evidence>
<evidence type="ECO:0000256" key="3">
    <source>
        <dbReference type="RuleBase" id="RU003476"/>
    </source>
</evidence>
<dbReference type="SUPFAM" id="SSF55811">
    <property type="entry name" value="Nudix"/>
    <property type="match status" value="1"/>
</dbReference>
<dbReference type="RefSeq" id="WP_072822164.1">
    <property type="nucleotide sequence ID" value="NZ_FQUJ01000007.1"/>
</dbReference>
<accession>A0A1M4Z9X4</accession>
<dbReference type="GO" id="GO:0016787">
    <property type="term" value="F:hydrolase activity"/>
    <property type="evidence" value="ECO:0007669"/>
    <property type="project" value="UniProtKB-KW"/>
</dbReference>
<sequence>MNRTPIPAALAVVIQEQRVLLVRRRNEPDAGRWGYPGGRIEWGESVFECAVRELREETGVMATAREHLTTLDIIKADDDDQVVHHFILNAVICDYVSGTPRAADDAMEAAWIPLEDVGDGKLAMSDNVARIARLATD</sequence>
<protein>
    <submittedName>
        <fullName evidence="5">8-oxo-dGTP diphosphatase</fullName>
    </submittedName>
</protein>
<reference evidence="5 6" key="1">
    <citation type="submission" date="2016-11" db="EMBL/GenBank/DDBJ databases">
        <authorList>
            <person name="Jaros S."/>
            <person name="Januszkiewicz K."/>
            <person name="Wedrychowicz H."/>
        </authorList>
    </citation>
    <scope>NUCLEOTIDE SEQUENCE [LARGE SCALE GENOMIC DNA]</scope>
    <source>
        <strain evidence="5 6">DSM 19980</strain>
    </source>
</reference>
<dbReference type="Gene3D" id="3.90.79.10">
    <property type="entry name" value="Nucleoside Triphosphate Pyrophosphohydrolase"/>
    <property type="match status" value="1"/>
</dbReference>
<dbReference type="STRING" id="1121942.SAMN02745148_01923"/>
<dbReference type="InterPro" id="IPR000086">
    <property type="entry name" value="NUDIX_hydrolase_dom"/>
</dbReference>
<evidence type="ECO:0000259" key="4">
    <source>
        <dbReference type="PROSITE" id="PS51462"/>
    </source>
</evidence>
<dbReference type="Proteomes" id="UP000184346">
    <property type="component" value="Unassembled WGS sequence"/>
</dbReference>
<evidence type="ECO:0000313" key="5">
    <source>
        <dbReference type="EMBL" id="SHF14814.1"/>
    </source>
</evidence>
<dbReference type="InterPro" id="IPR015797">
    <property type="entry name" value="NUDIX_hydrolase-like_dom_sf"/>
</dbReference>
<dbReference type="EMBL" id="FQUJ01000007">
    <property type="protein sequence ID" value="SHF14814.1"/>
    <property type="molecule type" value="Genomic_DNA"/>
</dbReference>
<comment type="cofactor">
    <cofactor evidence="1">
        <name>Mg(2+)</name>
        <dbReference type="ChEBI" id="CHEBI:18420"/>
    </cofactor>
</comment>
<dbReference type="PANTHER" id="PTHR43736:SF1">
    <property type="entry name" value="DIHYDRONEOPTERIN TRIPHOSPHATE DIPHOSPHATASE"/>
    <property type="match status" value="1"/>
</dbReference>
<keyword evidence="6" id="KW-1185">Reference proteome</keyword>
<organism evidence="5 6">
    <name type="scientific">Modicisalibacter ilicicola DSM 19980</name>
    <dbReference type="NCBI Taxonomy" id="1121942"/>
    <lineage>
        <taxon>Bacteria</taxon>
        <taxon>Pseudomonadati</taxon>
        <taxon>Pseudomonadota</taxon>
        <taxon>Gammaproteobacteria</taxon>
        <taxon>Oceanospirillales</taxon>
        <taxon>Halomonadaceae</taxon>
        <taxon>Modicisalibacter</taxon>
    </lineage>
</organism>
<feature type="domain" description="Nudix hydrolase" evidence="4">
    <location>
        <begin position="4"/>
        <end position="137"/>
    </location>
</feature>
<name>A0A1M4Z9X4_9GAMM</name>